<name>A0A511BRA9_9PROT</name>
<organism evidence="4 5">
    <name type="scientific">Swaminathania salitolerans</name>
    <dbReference type="NCBI Taxonomy" id="182838"/>
    <lineage>
        <taxon>Bacteria</taxon>
        <taxon>Pseudomonadati</taxon>
        <taxon>Pseudomonadota</taxon>
        <taxon>Alphaproteobacteria</taxon>
        <taxon>Acetobacterales</taxon>
        <taxon>Acetobacteraceae</taxon>
        <taxon>Swaminathania</taxon>
    </lineage>
</organism>
<dbReference type="InterPro" id="IPR007049">
    <property type="entry name" value="Carb-sel_porin_OprB"/>
</dbReference>
<feature type="region of interest" description="Disordered" evidence="3">
    <location>
        <begin position="50"/>
        <end position="75"/>
    </location>
</feature>
<dbReference type="PANTHER" id="PTHR37944:SF1">
    <property type="entry name" value="PORIN B"/>
    <property type="match status" value="1"/>
</dbReference>
<comment type="similarity">
    <text evidence="1 2">Belongs to the OprB family.</text>
</comment>
<protein>
    <submittedName>
        <fullName evidence="4">Uncharacterized protein</fullName>
    </submittedName>
</protein>
<dbReference type="GO" id="GO:0016020">
    <property type="term" value="C:membrane"/>
    <property type="evidence" value="ECO:0007669"/>
    <property type="project" value="InterPro"/>
</dbReference>
<dbReference type="EMBL" id="BJVC01000003">
    <property type="protein sequence ID" value="GEL02373.1"/>
    <property type="molecule type" value="Genomic_DNA"/>
</dbReference>
<dbReference type="PANTHER" id="PTHR37944">
    <property type="entry name" value="PORIN B"/>
    <property type="match status" value="1"/>
</dbReference>
<sequence>MSPMAGERLAMLGLSGRVIGRSGVVVLGSFFRWGLIVASVTGLVWSEPAAANDDDDEETGSEPSYQINDPFPDRPMRPTTVPEFGQPKAIFYNPYGLTDWLRRHGIGLLFDTTNEYTGAVTPPTRGFPEYRQGSSNAGQYAVSLNMDWERIAHVKGFATHMVVTGRYGTPANRMFGDWLNHSSEIYGGGGNVVVHLVMAYGEETLYDGKLAIAAGRMAELSDFVASPLYCTFQNNAMCGRPRAAADTGYASTFPAGVWGTRVRGRPLHHAYIQFGLYLTEEGIFSYAMNRTGFKFNSAYINGVRMPLEMGWEPKIGGTLAGHYKIGAALTTAPQPDSFEDITGRPYALTGLPQRQHRASYNAWVLMDQKFVTYRHRPDNKDPGLTGLWGFLYNDKRVSLRNWQVFAGLISRGTFRGRPDDTLALAFSYTAMSPGVQRSQELLRAQGKALPNRATGIQRHAVVMELNYGVHLFRGVLFQPVAELFMRPNGQGNLRDAVLLGFKSHVEFL</sequence>
<dbReference type="Proteomes" id="UP000321405">
    <property type="component" value="Unassembled WGS sequence"/>
</dbReference>
<dbReference type="Gene3D" id="2.40.160.180">
    <property type="entry name" value="Carbohydrate-selective porin OprB"/>
    <property type="match status" value="1"/>
</dbReference>
<evidence type="ECO:0000313" key="5">
    <source>
        <dbReference type="Proteomes" id="UP000321405"/>
    </source>
</evidence>
<dbReference type="InterPro" id="IPR052932">
    <property type="entry name" value="OprB_Porin"/>
</dbReference>
<dbReference type="AlphaFoldDB" id="A0A511BRA9"/>
<proteinExistence type="inferred from homology"/>
<evidence type="ECO:0000256" key="1">
    <source>
        <dbReference type="ARBA" id="ARBA00008769"/>
    </source>
</evidence>
<dbReference type="Pfam" id="PF04966">
    <property type="entry name" value="OprB"/>
    <property type="match status" value="1"/>
</dbReference>
<dbReference type="InterPro" id="IPR038673">
    <property type="entry name" value="OprB_sf"/>
</dbReference>
<evidence type="ECO:0000256" key="3">
    <source>
        <dbReference type="SAM" id="MobiDB-lite"/>
    </source>
</evidence>
<evidence type="ECO:0000313" key="4">
    <source>
        <dbReference type="EMBL" id="GEL02373.1"/>
    </source>
</evidence>
<accession>A0A511BRA9</accession>
<gene>
    <name evidence="4" type="ORF">SSA02_15360</name>
</gene>
<dbReference type="GO" id="GO:0008643">
    <property type="term" value="P:carbohydrate transport"/>
    <property type="evidence" value="ECO:0007669"/>
    <property type="project" value="InterPro"/>
</dbReference>
<reference evidence="4 5" key="1">
    <citation type="submission" date="2019-07" db="EMBL/GenBank/DDBJ databases">
        <title>Whole genome shotgun sequence of Swaminathania salitolerans NBRC 104436.</title>
        <authorList>
            <person name="Hosoyama A."/>
            <person name="Uohara A."/>
            <person name="Ohji S."/>
            <person name="Ichikawa N."/>
        </authorList>
    </citation>
    <scope>NUCLEOTIDE SEQUENCE [LARGE SCALE GENOMIC DNA]</scope>
    <source>
        <strain evidence="4 5">NBRC 104436</strain>
    </source>
</reference>
<dbReference type="GO" id="GO:0015288">
    <property type="term" value="F:porin activity"/>
    <property type="evidence" value="ECO:0007669"/>
    <property type="project" value="InterPro"/>
</dbReference>
<keyword evidence="5" id="KW-1185">Reference proteome</keyword>
<comment type="caution">
    <text evidence="4">The sequence shown here is derived from an EMBL/GenBank/DDBJ whole genome shotgun (WGS) entry which is preliminary data.</text>
</comment>
<evidence type="ECO:0000256" key="2">
    <source>
        <dbReference type="RuleBase" id="RU363072"/>
    </source>
</evidence>